<gene>
    <name evidence="2" type="ORF">MCHLDSM_00346</name>
</gene>
<comment type="caution">
    <text evidence="2">The sequence shown here is derived from an EMBL/GenBank/DDBJ whole genome shotgun (WGS) entry which is preliminary data.</text>
</comment>
<keyword evidence="3" id="KW-1185">Reference proteome</keyword>
<feature type="transmembrane region" description="Helical" evidence="1">
    <location>
        <begin position="319"/>
        <end position="340"/>
    </location>
</feature>
<feature type="transmembrane region" description="Helical" evidence="1">
    <location>
        <begin position="12"/>
        <end position="35"/>
    </location>
</feature>
<proteinExistence type="predicted"/>
<evidence type="ECO:0000313" key="2">
    <source>
        <dbReference type="EMBL" id="KMO83419.1"/>
    </source>
</evidence>
<feature type="transmembrane region" description="Helical" evidence="1">
    <location>
        <begin position="73"/>
        <end position="89"/>
    </location>
</feature>
<organism evidence="2 3">
    <name type="scientific">Mycolicibacterium chlorophenolicum</name>
    <dbReference type="NCBI Taxonomy" id="37916"/>
    <lineage>
        <taxon>Bacteria</taxon>
        <taxon>Bacillati</taxon>
        <taxon>Actinomycetota</taxon>
        <taxon>Actinomycetes</taxon>
        <taxon>Mycobacteriales</taxon>
        <taxon>Mycobacteriaceae</taxon>
        <taxon>Mycolicibacterium</taxon>
    </lineage>
</organism>
<feature type="transmembrane region" description="Helical" evidence="1">
    <location>
        <begin position="96"/>
        <end position="112"/>
    </location>
</feature>
<accession>A0A0J6WLB5</accession>
<feature type="transmembrane region" description="Helical" evidence="1">
    <location>
        <begin position="173"/>
        <end position="191"/>
    </location>
</feature>
<protein>
    <recommendedName>
        <fullName evidence="4">O-Antigen ligase</fullName>
    </recommendedName>
</protein>
<dbReference type="AlphaFoldDB" id="A0A0J6WLB5"/>
<feature type="transmembrane region" description="Helical" evidence="1">
    <location>
        <begin position="197"/>
        <end position="219"/>
    </location>
</feature>
<dbReference type="PATRIC" id="fig|37916.4.peg.384"/>
<sequence>MLIAVGATSAVQIQGFTLTMLAPVCLLLAPALLLTRPSLGQWLPLALAVIGFAAFCVSAQINHLSLVDQRVQQWAAFALYFVGFLVLAGRDLLRIFSIYCGIAIGAAAYSILPGSASAGFYGSTADVWKYGVGQWVVIILLFCLVLLKVPLPLQALSLLLIAIFSLSADYRSLATNCALASVITLVGWLAANRVPRWAQLAFVAVSATTMYAIVPRLAADGLLSDAIKRKTEAQLAEGVPLILAGRTESPLSISAILDRPWFGWASANNISAEVFDRAKSLAISLGFDPAVPIESGWYFANGDVSLHSVLLGSWAEGGLFAALLPLGLVIAALAMVWNASRYGRWSVLVITVSLQAVWDLFFSPWSYGFLSGFAILAVVFAARHMPSQSHLDVKEVGR</sequence>
<evidence type="ECO:0008006" key="4">
    <source>
        <dbReference type="Google" id="ProtNLM"/>
    </source>
</evidence>
<keyword evidence="1" id="KW-0812">Transmembrane</keyword>
<dbReference type="STRING" id="37916.MCHLDSM_00346"/>
<feature type="transmembrane region" description="Helical" evidence="1">
    <location>
        <begin position="132"/>
        <end position="161"/>
    </location>
</feature>
<feature type="transmembrane region" description="Helical" evidence="1">
    <location>
        <begin position="360"/>
        <end position="382"/>
    </location>
</feature>
<reference evidence="2 3" key="1">
    <citation type="journal article" date="2015" name="Genome Biol. Evol.">
        <title>Characterization of Three Mycobacterium spp. with Potential Use in Bioremediation by Genome Sequencing and Comparative Genomics.</title>
        <authorList>
            <person name="Das S."/>
            <person name="Pettersson B.M."/>
            <person name="Behra P.R."/>
            <person name="Ramesh M."/>
            <person name="Dasgupta S."/>
            <person name="Bhattacharya A."/>
            <person name="Kirsebom L.A."/>
        </authorList>
    </citation>
    <scope>NUCLEOTIDE SEQUENCE [LARGE SCALE GENOMIC DNA]</scope>
    <source>
        <strain evidence="2 3">DSM 43826</strain>
    </source>
</reference>
<name>A0A0J6WLB5_9MYCO</name>
<dbReference type="EMBL" id="JYNL01000004">
    <property type="protein sequence ID" value="KMO83419.1"/>
    <property type="molecule type" value="Genomic_DNA"/>
</dbReference>
<evidence type="ECO:0000256" key="1">
    <source>
        <dbReference type="SAM" id="Phobius"/>
    </source>
</evidence>
<keyword evidence="1" id="KW-1133">Transmembrane helix</keyword>
<dbReference type="Proteomes" id="UP000036513">
    <property type="component" value="Unassembled WGS sequence"/>
</dbReference>
<feature type="transmembrane region" description="Helical" evidence="1">
    <location>
        <begin position="42"/>
        <end position="61"/>
    </location>
</feature>
<keyword evidence="1" id="KW-0472">Membrane</keyword>
<evidence type="ECO:0000313" key="3">
    <source>
        <dbReference type="Proteomes" id="UP000036513"/>
    </source>
</evidence>